<dbReference type="Proteomes" id="UP001299068">
    <property type="component" value="Unassembled WGS sequence"/>
</dbReference>
<dbReference type="RefSeq" id="WP_221862607.1">
    <property type="nucleotide sequence ID" value="NZ_JAIKTU010000029.1"/>
</dbReference>
<name>A0ABS7L3D3_CLOSR</name>
<evidence type="ECO:0000313" key="3">
    <source>
        <dbReference type="Proteomes" id="UP001299068"/>
    </source>
</evidence>
<dbReference type="EMBL" id="JAIKTU010000029">
    <property type="protein sequence ID" value="MBY0757452.1"/>
    <property type="molecule type" value="Genomic_DNA"/>
</dbReference>
<reference evidence="2 3" key="1">
    <citation type="journal article" date="2021" name="Cell Host Microbe">
        <title>in vivo commensal control of Clostridioides difficile virulence.</title>
        <authorList>
            <person name="Girinathan B.P."/>
            <person name="Dibenedetto N."/>
            <person name="Worley J.N."/>
            <person name="Peltier J."/>
            <person name="Arrieta-Ortiz M.L."/>
            <person name="Rupa Christinal Immanuel S."/>
            <person name="Lavin R."/>
            <person name="Delaney M.L."/>
            <person name="Cummins C."/>
            <person name="Hoffmann M."/>
            <person name="Luo Y."/>
            <person name="Gonzalez-Escalona N."/>
            <person name="Allard M."/>
            <person name="Onderdonk A.B."/>
            <person name="Gerber G.K."/>
            <person name="Sonenshein A.L."/>
            <person name="Baliga N."/>
            <person name="Dupuy B."/>
            <person name="Bry L."/>
        </authorList>
    </citation>
    <scope>NUCLEOTIDE SEQUENCE [LARGE SCALE GENOMIC DNA]</scope>
    <source>
        <strain evidence="2 3">DSM 599</strain>
    </source>
</reference>
<comment type="caution">
    <text evidence="2">The sequence shown here is derived from an EMBL/GenBank/DDBJ whole genome shotgun (WGS) entry which is preliminary data.</text>
</comment>
<sequence length="325" mass="37912">MYNIIMSKKSSVKTTIKQFLNAIFSNNNFKQLISNDKLNELLDLKIKYFTLYNKKSSLPILDSYSKIKYDFIKEVDENYSLVKFSVYSIFDIDGNSFNSITTSTYISLLKKISDKWFIDYISDIESLKDTVNYKDPKTFILFYNTLLDNEIDKYNSLLLNFNTLNINIKSTVAASSVLKKTSYSKSKAVEYAEKYALNYNKEYIDFDKNGGDCTNFVSQTIHYAGIKTSSTWKPYSNPWVRVNELRNYLIYNHLAFETTNIDQNCVGSIIQFFSPIKNTWSHSGIITYNTGNTCLYCYHSYDKLNYPLSYVYPNIYPKIRIVVPY</sequence>
<proteinExistence type="predicted"/>
<dbReference type="InterPro" id="IPR024301">
    <property type="entry name" value="Amidase_6"/>
</dbReference>
<gene>
    <name evidence="2" type="ORF">K5V21_18740</name>
</gene>
<protein>
    <submittedName>
        <fullName evidence="2">Amidase domain-containing protein</fullName>
    </submittedName>
</protein>
<feature type="domain" description="Putative amidase" evidence="1">
    <location>
        <begin position="182"/>
        <end position="311"/>
    </location>
</feature>
<dbReference type="PANTHER" id="PTHR40032:SF1">
    <property type="entry name" value="EXPORTED PROTEIN"/>
    <property type="match status" value="1"/>
</dbReference>
<keyword evidence="3" id="KW-1185">Reference proteome</keyword>
<accession>A0ABS7L3D3</accession>
<dbReference type="PANTHER" id="PTHR40032">
    <property type="entry name" value="EXPORTED PROTEIN-RELATED"/>
    <property type="match status" value="1"/>
</dbReference>
<evidence type="ECO:0000259" key="1">
    <source>
        <dbReference type="Pfam" id="PF12671"/>
    </source>
</evidence>
<dbReference type="Pfam" id="PF12671">
    <property type="entry name" value="Amidase_6"/>
    <property type="match status" value="1"/>
</dbReference>
<organism evidence="2 3">
    <name type="scientific">Clostridium sardiniense</name>
    <name type="common">Clostridium absonum</name>
    <dbReference type="NCBI Taxonomy" id="29369"/>
    <lineage>
        <taxon>Bacteria</taxon>
        <taxon>Bacillati</taxon>
        <taxon>Bacillota</taxon>
        <taxon>Clostridia</taxon>
        <taxon>Eubacteriales</taxon>
        <taxon>Clostridiaceae</taxon>
        <taxon>Clostridium</taxon>
    </lineage>
</organism>
<evidence type="ECO:0000313" key="2">
    <source>
        <dbReference type="EMBL" id="MBY0757452.1"/>
    </source>
</evidence>